<dbReference type="PANTHER" id="PTHR30037">
    <property type="entry name" value="DNA-3-METHYLADENINE GLYCOSYLASE 1"/>
    <property type="match status" value="1"/>
</dbReference>
<keyword evidence="2" id="KW-0227">DNA damage</keyword>
<comment type="catalytic activity">
    <reaction evidence="6">
        <text>Hydrolysis of alkylated DNA, releasing 3-methyladenine.</text>
        <dbReference type="EC" id="3.2.2.20"/>
    </reaction>
</comment>
<dbReference type="PANTHER" id="PTHR30037:SF4">
    <property type="entry name" value="DNA-3-METHYLADENINE GLYCOSYLASE I"/>
    <property type="match status" value="1"/>
</dbReference>
<dbReference type="PATRIC" id="fig|1150600.3.peg.3077"/>
<evidence type="ECO:0000313" key="11">
    <source>
        <dbReference type="Proteomes" id="UP000014174"/>
    </source>
</evidence>
<feature type="binding site" evidence="9">
    <location>
        <position position="23"/>
    </location>
    <ligand>
        <name>Zn(2+)</name>
        <dbReference type="ChEBI" id="CHEBI:29105"/>
    </ligand>
</feature>
<evidence type="ECO:0000256" key="7">
    <source>
        <dbReference type="ARBA" id="ARBA00057608"/>
    </source>
</evidence>
<evidence type="ECO:0000313" key="10">
    <source>
        <dbReference type="EMBL" id="EOR93768.1"/>
    </source>
</evidence>
<accession>R9GPY8</accession>
<organism evidence="10 11">
    <name type="scientific">Arcticibacter svalbardensis MN12-7</name>
    <dbReference type="NCBI Taxonomy" id="1150600"/>
    <lineage>
        <taxon>Bacteria</taxon>
        <taxon>Pseudomonadati</taxon>
        <taxon>Bacteroidota</taxon>
        <taxon>Sphingobacteriia</taxon>
        <taxon>Sphingobacteriales</taxon>
        <taxon>Sphingobacteriaceae</taxon>
        <taxon>Arcticibacter</taxon>
    </lineage>
</organism>
<keyword evidence="1 9" id="KW-0479">Metal-binding</keyword>
<keyword evidence="10" id="KW-0326">Glycosidase</keyword>
<evidence type="ECO:0000256" key="5">
    <source>
        <dbReference type="ARBA" id="ARBA00023204"/>
    </source>
</evidence>
<dbReference type="NCBIfam" id="TIGR00624">
    <property type="entry name" value="tag"/>
    <property type="match status" value="1"/>
</dbReference>
<dbReference type="GO" id="GO:0008725">
    <property type="term" value="F:DNA-3-methyladenine glycosylase activity"/>
    <property type="evidence" value="ECO:0007669"/>
    <property type="project" value="UniProtKB-EC"/>
</dbReference>
<dbReference type="Gene3D" id="1.10.340.30">
    <property type="entry name" value="Hypothetical protein, domain 2"/>
    <property type="match status" value="1"/>
</dbReference>
<sequence>METPEDLIRCSWCGKDPLYIDYHDKEWGKAVSDDRILFEFLILESAQAGLSWITILKRRENYRNAFAQFDVEKVANFDSSDIEKLMHNEGIIRNRLKITSSISNAKLFMQIQQESGSFYAYLYSFMPANQSIQNKWETHSQVPASTELSDTISKDLKKRGLKFFGTTICYAFMQATGMVNDHIESCSFR</sequence>
<comment type="function">
    <text evidence="7">Hydrolysis of the deoxyribose N-glycosidic bond to excise 3-methyladenine from the damaged DNA polymer formed by alkylation lesions.</text>
</comment>
<evidence type="ECO:0000256" key="6">
    <source>
        <dbReference type="ARBA" id="ARBA00052558"/>
    </source>
</evidence>
<dbReference type="EMBL" id="AQPN01000105">
    <property type="protein sequence ID" value="EOR93768.1"/>
    <property type="molecule type" value="Genomic_DNA"/>
</dbReference>
<evidence type="ECO:0000256" key="8">
    <source>
        <dbReference type="ARBA" id="ARBA00066766"/>
    </source>
</evidence>
<evidence type="ECO:0000256" key="4">
    <source>
        <dbReference type="ARBA" id="ARBA00022833"/>
    </source>
</evidence>
<keyword evidence="11" id="KW-1185">Reference proteome</keyword>
<evidence type="ECO:0000256" key="9">
    <source>
        <dbReference type="PIRSR" id="PIRSR604597-1"/>
    </source>
</evidence>
<gene>
    <name evidence="10" type="ORF">ADIARSV_3108</name>
</gene>
<feature type="binding site" evidence="9">
    <location>
        <position position="186"/>
    </location>
    <ligand>
        <name>Zn(2+)</name>
        <dbReference type="ChEBI" id="CHEBI:29105"/>
    </ligand>
</feature>
<name>R9GPY8_9SPHI</name>
<protein>
    <recommendedName>
        <fullName evidence="8">DNA-3-methyladenine glycosylase I</fullName>
        <ecNumber evidence="8">3.2.2.20</ecNumber>
    </recommendedName>
</protein>
<keyword evidence="3 10" id="KW-0378">Hydrolase</keyword>
<dbReference type="EC" id="3.2.2.20" evidence="8"/>
<evidence type="ECO:0000256" key="1">
    <source>
        <dbReference type="ARBA" id="ARBA00022723"/>
    </source>
</evidence>
<dbReference type="GO" id="GO:0006284">
    <property type="term" value="P:base-excision repair"/>
    <property type="evidence" value="ECO:0007669"/>
    <property type="project" value="InterPro"/>
</dbReference>
<dbReference type="SUPFAM" id="SSF48150">
    <property type="entry name" value="DNA-glycosylase"/>
    <property type="match status" value="1"/>
</dbReference>
<keyword evidence="5" id="KW-0234">DNA repair</keyword>
<dbReference type="InterPro" id="IPR004597">
    <property type="entry name" value="Tag"/>
</dbReference>
<dbReference type="eggNOG" id="COG2818">
    <property type="taxonomic scope" value="Bacteria"/>
</dbReference>
<feature type="binding site" evidence="9">
    <location>
        <position position="10"/>
    </location>
    <ligand>
        <name>Zn(2+)</name>
        <dbReference type="ChEBI" id="CHEBI:29105"/>
    </ligand>
</feature>
<dbReference type="Pfam" id="PF03352">
    <property type="entry name" value="Adenine_glyco"/>
    <property type="match status" value="1"/>
</dbReference>
<dbReference type="FunFam" id="1.10.340.30:FF:000009">
    <property type="entry name" value="DNA-3-methyladenine glycosylase I"/>
    <property type="match status" value="1"/>
</dbReference>
<dbReference type="AlphaFoldDB" id="R9GPY8"/>
<keyword evidence="4 9" id="KW-0862">Zinc</keyword>
<proteinExistence type="predicted"/>
<evidence type="ECO:0000256" key="3">
    <source>
        <dbReference type="ARBA" id="ARBA00022801"/>
    </source>
</evidence>
<comment type="caution">
    <text evidence="10">The sequence shown here is derived from an EMBL/GenBank/DDBJ whole genome shotgun (WGS) entry which is preliminary data.</text>
</comment>
<reference evidence="10 11" key="1">
    <citation type="journal article" date="2013" name="Genome Announc.">
        <title>Draft Genome Sequence of Arcticibacter svalbardensis Strain MN12-7T, a Member of the Family Sphingobacteriaceae Isolated from an Arctic Soil Sample.</title>
        <authorList>
            <person name="Shivaji S."/>
            <person name="Ara S."/>
            <person name="Prasad S."/>
            <person name="Manasa B.P."/>
            <person name="Begum Z."/>
            <person name="Singh A."/>
            <person name="Kumar Pinnaka A."/>
        </authorList>
    </citation>
    <scope>NUCLEOTIDE SEQUENCE [LARGE SCALE GENOMIC DNA]</scope>
    <source>
        <strain evidence="10 11">MN12-7</strain>
    </source>
</reference>
<dbReference type="InterPro" id="IPR011257">
    <property type="entry name" value="DNA_glycosylase"/>
</dbReference>
<evidence type="ECO:0000256" key="2">
    <source>
        <dbReference type="ARBA" id="ARBA00022763"/>
    </source>
</evidence>
<dbReference type="Proteomes" id="UP000014174">
    <property type="component" value="Unassembled WGS sequence"/>
</dbReference>
<dbReference type="InterPro" id="IPR052891">
    <property type="entry name" value="DNA-3mA_glycosylase"/>
</dbReference>
<dbReference type="GO" id="GO:0046872">
    <property type="term" value="F:metal ion binding"/>
    <property type="evidence" value="ECO:0007669"/>
    <property type="project" value="UniProtKB-KW"/>
</dbReference>
<dbReference type="RefSeq" id="WP_016196338.1">
    <property type="nucleotide sequence ID" value="NZ_AQPN01000105.1"/>
</dbReference>
<dbReference type="STRING" id="1150600.ADIARSV_3108"/>
<feature type="binding site" evidence="9">
    <location>
        <position position="182"/>
    </location>
    <ligand>
        <name>Zn(2+)</name>
        <dbReference type="ChEBI" id="CHEBI:29105"/>
    </ligand>
</feature>
<dbReference type="InterPro" id="IPR005019">
    <property type="entry name" value="Adenine_glyco"/>
</dbReference>